<accession>A0NL68</accession>
<dbReference type="InterPro" id="IPR009057">
    <property type="entry name" value="Homeodomain-like_sf"/>
</dbReference>
<dbReference type="PANTHER" id="PTHR43479">
    <property type="entry name" value="ACREF/ENVCD OPERON REPRESSOR-RELATED"/>
    <property type="match status" value="1"/>
</dbReference>
<dbReference type="InterPro" id="IPR050624">
    <property type="entry name" value="HTH-type_Tx_Regulator"/>
</dbReference>
<feature type="domain" description="HTH tetR-type" evidence="3">
    <location>
        <begin position="8"/>
        <end position="68"/>
    </location>
</feature>
<proteinExistence type="predicted"/>
<dbReference type="PRINTS" id="PR00455">
    <property type="entry name" value="HTHTETR"/>
</dbReference>
<dbReference type="InterPro" id="IPR001647">
    <property type="entry name" value="HTH_TetR"/>
</dbReference>
<keyword evidence="1 2" id="KW-0238">DNA-binding</keyword>
<dbReference type="Pfam" id="PF00440">
    <property type="entry name" value="TetR_N"/>
    <property type="match status" value="1"/>
</dbReference>
<dbReference type="EMBL" id="AAUV01000061">
    <property type="protein sequence ID" value="EAV38739.1"/>
    <property type="molecule type" value="Genomic_DNA"/>
</dbReference>
<comment type="caution">
    <text evidence="4">The sequence shown here is derived from an EMBL/GenBank/DDBJ whole genome shotgun (WGS) entry which is preliminary data.</text>
</comment>
<dbReference type="PANTHER" id="PTHR43479:SF11">
    <property type="entry name" value="ACREF_ENVCD OPERON REPRESSOR-RELATED"/>
    <property type="match status" value="1"/>
</dbReference>
<dbReference type="Gene3D" id="1.10.357.10">
    <property type="entry name" value="Tetracycline Repressor, domain 2"/>
    <property type="match status" value="1"/>
</dbReference>
<dbReference type="GO" id="GO:0003677">
    <property type="term" value="F:DNA binding"/>
    <property type="evidence" value="ECO:0007669"/>
    <property type="project" value="UniProtKB-UniRule"/>
</dbReference>
<dbReference type="SUPFAM" id="SSF46689">
    <property type="entry name" value="Homeodomain-like"/>
    <property type="match status" value="1"/>
</dbReference>
<evidence type="ECO:0000313" key="5">
    <source>
        <dbReference type="Proteomes" id="UP000003346"/>
    </source>
</evidence>
<dbReference type="Proteomes" id="UP000003346">
    <property type="component" value="Unassembled WGS sequence"/>
</dbReference>
<sequence length="180" mass="20629">MELKIMAKNTRDKIIETTISIIENKGINFVNMRDLGAQIGLSRGAVYRHFKNKDDLLVTIAIQSFVKLSEHMSKTVRDNSKEQLINLLNYYYNSGTKHPSLYDLMFQKKWTTSEYQNLHAIATQPLEILRKFIPNTIDSATVLAFIHGLIELTNSGHVEPEKGLDDPQLLISTFITKIYE</sequence>
<dbReference type="PROSITE" id="PS50977">
    <property type="entry name" value="HTH_TETR_2"/>
    <property type="match status" value="1"/>
</dbReference>
<evidence type="ECO:0000256" key="1">
    <source>
        <dbReference type="ARBA" id="ARBA00023125"/>
    </source>
</evidence>
<dbReference type="AlphaFoldDB" id="A0NL68"/>
<reference evidence="4 5" key="1">
    <citation type="submission" date="2006-11" db="EMBL/GenBank/DDBJ databases">
        <authorList>
            <consortium name="Laboratoire de Microbiologie (Universite Bourgogne)"/>
            <consortium name="GENOME Express"/>
            <consortium name="UMR Oenologie Ampelologie (Universite Bordeaux 2)"/>
            <person name="Guzzo J."/>
        </authorList>
    </citation>
    <scope>NUCLEOTIDE SEQUENCE [LARGE SCALE GENOMIC DNA]</scope>
    <source>
        <strain evidence="4 5">ATCC BAA-1163</strain>
    </source>
</reference>
<evidence type="ECO:0000313" key="4">
    <source>
        <dbReference type="EMBL" id="EAV38739.1"/>
    </source>
</evidence>
<gene>
    <name evidence="4" type="ORF">OENOO_66052</name>
</gene>
<evidence type="ECO:0000259" key="3">
    <source>
        <dbReference type="PROSITE" id="PS50977"/>
    </source>
</evidence>
<evidence type="ECO:0000256" key="2">
    <source>
        <dbReference type="PROSITE-ProRule" id="PRU00335"/>
    </source>
</evidence>
<dbReference type="InterPro" id="IPR036271">
    <property type="entry name" value="Tet_transcr_reg_TetR-rel_C_sf"/>
</dbReference>
<dbReference type="SUPFAM" id="SSF48498">
    <property type="entry name" value="Tetracyclin repressor-like, C-terminal domain"/>
    <property type="match status" value="1"/>
</dbReference>
<dbReference type="HOGENOM" id="CLU_069356_40_3_9"/>
<protein>
    <submittedName>
        <fullName evidence="4">Transcriptional regulator, TetR/AcrR family</fullName>
    </submittedName>
</protein>
<organism evidence="4 5">
    <name type="scientific">Oenococcus oeni ATCC BAA-1163</name>
    <dbReference type="NCBI Taxonomy" id="379360"/>
    <lineage>
        <taxon>Bacteria</taxon>
        <taxon>Bacillati</taxon>
        <taxon>Bacillota</taxon>
        <taxon>Bacilli</taxon>
        <taxon>Lactobacillales</taxon>
        <taxon>Lactobacillaceae</taxon>
        <taxon>Oenococcus</taxon>
    </lineage>
</organism>
<name>A0NL68_OENOE</name>
<feature type="DNA-binding region" description="H-T-H motif" evidence="2">
    <location>
        <begin position="31"/>
        <end position="50"/>
    </location>
</feature>